<dbReference type="AlphaFoldDB" id="A0A7T0C142"/>
<evidence type="ECO:0000313" key="1">
    <source>
        <dbReference type="EMBL" id="QPJ64629.1"/>
    </source>
</evidence>
<gene>
    <name evidence="1" type="ORF">G3M78_04180</name>
</gene>
<name>A0A7T0C142_9BACT</name>
<accession>A0A7T0C142</accession>
<reference evidence="2" key="1">
    <citation type="submission" date="2020-02" db="EMBL/GenBank/DDBJ databases">
        <title>Genomic and physiological characterization of two novel Nitrospinaceae genera.</title>
        <authorList>
            <person name="Mueller A.J."/>
            <person name="Jung M.-Y."/>
            <person name="Strachan C.R."/>
            <person name="Herbold C.W."/>
            <person name="Kirkegaard R.H."/>
            <person name="Daims H."/>
        </authorList>
    </citation>
    <scope>NUCLEOTIDE SEQUENCE [LARGE SCALE GENOMIC DNA]</scope>
</reference>
<evidence type="ECO:0000313" key="2">
    <source>
        <dbReference type="Proteomes" id="UP000594464"/>
    </source>
</evidence>
<dbReference type="Proteomes" id="UP000594464">
    <property type="component" value="Chromosome"/>
</dbReference>
<sequence>MHTVYKALSEADVQRIVALCRKYSVKNGGVFEIYSQGQTDAFTVIVNTCKGKQNNPRVPVGIFYINHVSPGIVSLEDEDPKYDAVEAASGHVQTLKRIIDLLVEDKDSKLDFTNLEIEKGRSAL</sequence>
<protein>
    <submittedName>
        <fullName evidence="1">Uncharacterized protein</fullName>
    </submittedName>
</protein>
<dbReference type="KEGG" id="nva:G3M78_04180"/>
<organism evidence="1 2">
    <name type="scientific">Candidatus Nitrohelix vancouverensis</name>
    <dbReference type="NCBI Taxonomy" id="2705534"/>
    <lineage>
        <taxon>Bacteria</taxon>
        <taxon>Pseudomonadati</taxon>
        <taxon>Nitrospinota/Tectimicrobiota group</taxon>
        <taxon>Nitrospinota</taxon>
        <taxon>Nitrospinia</taxon>
        <taxon>Nitrospinales</taxon>
        <taxon>Nitrospinaceae</taxon>
        <taxon>Candidatus Nitrohelix</taxon>
    </lineage>
</organism>
<proteinExistence type="predicted"/>
<dbReference type="EMBL" id="CP048620">
    <property type="protein sequence ID" value="QPJ64629.1"/>
    <property type="molecule type" value="Genomic_DNA"/>
</dbReference>